<dbReference type="OrthoDB" id="2677451at2759"/>
<keyword evidence="3" id="KW-1185">Reference proteome</keyword>
<sequence length="261" mass="29022">MPNSGITQYLLGRGPMPSPTPQEQAVAQMQHILDNNFGNPHLNSQPSPATKLQFHQDEGHVSKHLQLNYEQVSLWVCMIHDGKCKLNEHTPPTIINIDTLAKLSKAREEHATHRARGTPQSSSAHVSLFGLIDEIATVFQDQKNEGPSGTSGSSKHCAAALNGDSNNEEAEVLPIHNVLQHLNESMLLLNYLQYEERLISYGIVYANSVGDFPREWYKKEIGMAPGSVGQFMLAGRQFAKGKNKKRICHSEDDMNKENESN</sequence>
<evidence type="ECO:0000313" key="3">
    <source>
        <dbReference type="Proteomes" id="UP000053593"/>
    </source>
</evidence>
<gene>
    <name evidence="2" type="ORF">GYMLUDRAFT_62455</name>
</gene>
<dbReference type="Proteomes" id="UP000053593">
    <property type="component" value="Unassembled WGS sequence"/>
</dbReference>
<protein>
    <submittedName>
        <fullName evidence="2">Uncharacterized protein</fullName>
    </submittedName>
</protein>
<feature type="region of interest" description="Disordered" evidence="1">
    <location>
        <begin position="142"/>
        <end position="161"/>
    </location>
</feature>
<feature type="compositionally biased region" description="Polar residues" evidence="1">
    <location>
        <begin position="142"/>
        <end position="154"/>
    </location>
</feature>
<evidence type="ECO:0000313" key="2">
    <source>
        <dbReference type="EMBL" id="KIK55723.1"/>
    </source>
</evidence>
<dbReference type="HOGENOM" id="CLU_1065805_0_0_1"/>
<evidence type="ECO:0000256" key="1">
    <source>
        <dbReference type="SAM" id="MobiDB-lite"/>
    </source>
</evidence>
<organism evidence="2 3">
    <name type="scientific">Collybiopsis luxurians FD-317 M1</name>
    <dbReference type="NCBI Taxonomy" id="944289"/>
    <lineage>
        <taxon>Eukaryota</taxon>
        <taxon>Fungi</taxon>
        <taxon>Dikarya</taxon>
        <taxon>Basidiomycota</taxon>
        <taxon>Agaricomycotina</taxon>
        <taxon>Agaricomycetes</taxon>
        <taxon>Agaricomycetidae</taxon>
        <taxon>Agaricales</taxon>
        <taxon>Marasmiineae</taxon>
        <taxon>Omphalotaceae</taxon>
        <taxon>Collybiopsis</taxon>
        <taxon>Collybiopsis luxurians</taxon>
    </lineage>
</organism>
<name>A0A0D0CKP7_9AGAR</name>
<reference evidence="2 3" key="1">
    <citation type="submission" date="2014-04" db="EMBL/GenBank/DDBJ databases">
        <title>Evolutionary Origins and Diversification of the Mycorrhizal Mutualists.</title>
        <authorList>
            <consortium name="DOE Joint Genome Institute"/>
            <consortium name="Mycorrhizal Genomics Consortium"/>
            <person name="Kohler A."/>
            <person name="Kuo A."/>
            <person name="Nagy L.G."/>
            <person name="Floudas D."/>
            <person name="Copeland A."/>
            <person name="Barry K.W."/>
            <person name="Cichocki N."/>
            <person name="Veneault-Fourrey C."/>
            <person name="LaButti K."/>
            <person name="Lindquist E.A."/>
            <person name="Lipzen A."/>
            <person name="Lundell T."/>
            <person name="Morin E."/>
            <person name="Murat C."/>
            <person name="Riley R."/>
            <person name="Ohm R."/>
            <person name="Sun H."/>
            <person name="Tunlid A."/>
            <person name="Henrissat B."/>
            <person name="Grigoriev I.V."/>
            <person name="Hibbett D.S."/>
            <person name="Martin F."/>
        </authorList>
    </citation>
    <scope>NUCLEOTIDE SEQUENCE [LARGE SCALE GENOMIC DNA]</scope>
    <source>
        <strain evidence="2 3">FD-317 M1</strain>
    </source>
</reference>
<dbReference type="EMBL" id="KN834804">
    <property type="protein sequence ID" value="KIK55723.1"/>
    <property type="molecule type" value="Genomic_DNA"/>
</dbReference>
<proteinExistence type="predicted"/>
<dbReference type="AlphaFoldDB" id="A0A0D0CKP7"/>
<accession>A0A0D0CKP7</accession>